<reference evidence="1 2" key="1">
    <citation type="submission" date="2017-06" db="EMBL/GenBank/DDBJ databases">
        <authorList>
            <person name="Kim H.J."/>
            <person name="Triplett B.A."/>
        </authorList>
    </citation>
    <scope>NUCLEOTIDE SEQUENCE [LARGE SCALE GENOMIC DNA]</scope>
    <source>
        <strain evidence="1 2">DSM 22179</strain>
    </source>
</reference>
<keyword evidence="2" id="KW-1185">Reference proteome</keyword>
<dbReference type="RefSeq" id="WP_088817569.1">
    <property type="nucleotide sequence ID" value="NZ_FYEZ01000001.1"/>
</dbReference>
<dbReference type="Proteomes" id="UP000198122">
    <property type="component" value="Unassembled WGS sequence"/>
</dbReference>
<dbReference type="AlphaFoldDB" id="A0A212T7C8"/>
<protein>
    <recommendedName>
        <fullName evidence="3">Bacteriocin biosynthesis cyclodehydratase domain-containing protein</fullName>
    </recommendedName>
</protein>
<accession>A0A212T7C8</accession>
<evidence type="ECO:0000313" key="2">
    <source>
        <dbReference type="Proteomes" id="UP000198122"/>
    </source>
</evidence>
<gene>
    <name evidence="1" type="ORF">SAMN05445756_0587</name>
</gene>
<dbReference type="EMBL" id="FYEZ01000001">
    <property type="protein sequence ID" value="SNC61938.1"/>
    <property type="molecule type" value="Genomic_DNA"/>
</dbReference>
<proteinExistence type="predicted"/>
<sequence length="337" mass="35440">MRELVRLLPHLTPLPHPSGGVQLGGPPGRHELLRDLTGAQRQYLLALGAPRSLAGELAAVREAGISPEEHTELITRLRGLRALQEITDPPWARELAGDRRDRLREVARAVHAAGGPAGLETARRREAATVQVMTGTPWGDPPREGFTEALVRALRAAGVGQVLAPSQAHRWWRRLTGTGHPGSLDLVVVTQRDLCEAAGLRALVEAGVPHLPVLLTPGAVVVGPVVHPGGACTECCALHERPGDGPVTLPLADLEHWGGRQPPPALQEAALQHGVALATAWLDAPGSAVGSPRWLHRVGDPLPQAGPTAPHPSCWCAGRVRRRQGASGVGLVTASGG</sequence>
<evidence type="ECO:0008006" key="3">
    <source>
        <dbReference type="Google" id="ProtNLM"/>
    </source>
</evidence>
<dbReference type="Gene3D" id="3.40.50.720">
    <property type="entry name" value="NAD(P)-binding Rossmann-like Domain"/>
    <property type="match status" value="1"/>
</dbReference>
<dbReference type="OrthoDB" id="5114500at2"/>
<evidence type="ECO:0000313" key="1">
    <source>
        <dbReference type="EMBL" id="SNC61938.1"/>
    </source>
</evidence>
<organism evidence="1 2">
    <name type="scientific">Kytococcus aerolatus</name>
    <dbReference type="NCBI Taxonomy" id="592308"/>
    <lineage>
        <taxon>Bacteria</taxon>
        <taxon>Bacillati</taxon>
        <taxon>Actinomycetota</taxon>
        <taxon>Actinomycetes</taxon>
        <taxon>Micrococcales</taxon>
        <taxon>Kytococcaceae</taxon>
        <taxon>Kytococcus</taxon>
    </lineage>
</organism>
<name>A0A212T7C8_9MICO</name>